<dbReference type="PANTHER" id="PTHR48064:SF1">
    <property type="entry name" value="RECEPTOR-LIKE PROTEIN 51-RELATED"/>
    <property type="match status" value="1"/>
</dbReference>
<dbReference type="Pfam" id="PF00560">
    <property type="entry name" value="LRR_1"/>
    <property type="match status" value="2"/>
</dbReference>
<dbReference type="InterPro" id="IPR053038">
    <property type="entry name" value="RLP_Defense"/>
</dbReference>
<name>A0A816PBR5_BRANA</name>
<reference evidence="2" key="1">
    <citation type="submission" date="2021-01" db="EMBL/GenBank/DDBJ databases">
        <authorList>
            <consortium name="Genoscope - CEA"/>
            <person name="William W."/>
        </authorList>
    </citation>
    <scope>NUCLEOTIDE SEQUENCE</scope>
</reference>
<evidence type="ECO:0000313" key="2">
    <source>
        <dbReference type="EMBL" id="CAF2046572.1"/>
    </source>
</evidence>
<feature type="compositionally biased region" description="Low complexity" evidence="1">
    <location>
        <begin position="20"/>
        <end position="30"/>
    </location>
</feature>
<organism evidence="2">
    <name type="scientific">Brassica napus</name>
    <name type="common">Rape</name>
    <dbReference type="NCBI Taxonomy" id="3708"/>
    <lineage>
        <taxon>Eukaryota</taxon>
        <taxon>Viridiplantae</taxon>
        <taxon>Streptophyta</taxon>
        <taxon>Embryophyta</taxon>
        <taxon>Tracheophyta</taxon>
        <taxon>Spermatophyta</taxon>
        <taxon>Magnoliopsida</taxon>
        <taxon>eudicotyledons</taxon>
        <taxon>Gunneridae</taxon>
        <taxon>Pentapetalae</taxon>
        <taxon>rosids</taxon>
        <taxon>malvids</taxon>
        <taxon>Brassicales</taxon>
        <taxon>Brassicaceae</taxon>
        <taxon>Brassiceae</taxon>
        <taxon>Brassica</taxon>
    </lineage>
</organism>
<protein>
    <submittedName>
        <fullName evidence="2">(rape) hypothetical protein</fullName>
    </submittedName>
</protein>
<dbReference type="EMBL" id="HG994363">
    <property type="protein sequence ID" value="CAF2046572.1"/>
    <property type="molecule type" value="Genomic_DNA"/>
</dbReference>
<feature type="compositionally biased region" description="Pro residues" evidence="1">
    <location>
        <begin position="31"/>
        <end position="50"/>
    </location>
</feature>
<dbReference type="SUPFAM" id="SSF52047">
    <property type="entry name" value="RNI-like"/>
    <property type="match status" value="1"/>
</dbReference>
<gene>
    <name evidence="2" type="ORF">DARMORV10_A09P43700.1</name>
</gene>
<dbReference type="AlphaFoldDB" id="A0A816PBR5"/>
<sequence length="271" mass="28688">MSSTPRLSIYFRYRYSSSQPLSQPLLSLSPTPSPTISPPVLVPRTSPTPPRTSSTSPLDPKQLKALESLNIPTLKNPCDHHHPSSSKKPPTTAVTCDTGSPFRLVTSLSFTNCSSDLSISSTALKALSPSLTSLSFHNCPSLSPPPHLPDSLHSFSAVSSFPRLSGLSLACLVNLTDLTVSSVPVSTSGLFVLLGNMHDIVSLTISHANLSGNIPKSFHSNLTFIDLSDNLIKGPIPTSITLLSSLKALNLSSNLISGEIPDSIGSRKLNV</sequence>
<proteinExistence type="predicted"/>
<accession>A0A816PBR5</accession>
<dbReference type="Gene3D" id="3.80.10.10">
    <property type="entry name" value="Ribonuclease Inhibitor"/>
    <property type="match status" value="1"/>
</dbReference>
<dbReference type="InterPro" id="IPR001611">
    <property type="entry name" value="Leu-rich_rpt"/>
</dbReference>
<evidence type="ECO:0000256" key="1">
    <source>
        <dbReference type="SAM" id="MobiDB-lite"/>
    </source>
</evidence>
<dbReference type="InterPro" id="IPR032675">
    <property type="entry name" value="LRR_dom_sf"/>
</dbReference>
<dbReference type="Proteomes" id="UP001295469">
    <property type="component" value="Chromosome A09"/>
</dbReference>
<dbReference type="PANTHER" id="PTHR48064">
    <property type="entry name" value="OS01G0750400 PROTEIN"/>
    <property type="match status" value="1"/>
</dbReference>
<feature type="region of interest" description="Disordered" evidence="1">
    <location>
        <begin position="74"/>
        <end position="93"/>
    </location>
</feature>
<feature type="region of interest" description="Disordered" evidence="1">
    <location>
        <begin position="20"/>
        <end position="61"/>
    </location>
</feature>